<dbReference type="Proteomes" id="UP000321570">
    <property type="component" value="Unassembled WGS sequence"/>
</dbReference>
<feature type="non-terminal residue" evidence="1">
    <location>
        <position position="1"/>
    </location>
</feature>
<accession>A0A564YU91</accession>
<protein>
    <submittedName>
        <fullName evidence="1">Uncharacterized protein</fullName>
    </submittedName>
</protein>
<name>A0A564YU91_HYMDI</name>
<organism evidence="1 2">
    <name type="scientific">Hymenolepis diminuta</name>
    <name type="common">Rat tapeworm</name>
    <dbReference type="NCBI Taxonomy" id="6216"/>
    <lineage>
        <taxon>Eukaryota</taxon>
        <taxon>Metazoa</taxon>
        <taxon>Spiralia</taxon>
        <taxon>Lophotrochozoa</taxon>
        <taxon>Platyhelminthes</taxon>
        <taxon>Cestoda</taxon>
        <taxon>Eucestoda</taxon>
        <taxon>Cyclophyllidea</taxon>
        <taxon>Hymenolepididae</taxon>
        <taxon>Hymenolepis</taxon>
    </lineage>
</organism>
<evidence type="ECO:0000313" key="1">
    <source>
        <dbReference type="EMBL" id="VUZ50263.1"/>
    </source>
</evidence>
<sequence>IFFRNVPNTFTATASHSSTKNRTQIFIIPLLPTMLTTAKNFEAANDGMKLHPSVRDSVKVASLNCHSYSRSSNPDILLFDHQTNQIFR</sequence>
<reference evidence="1 2" key="1">
    <citation type="submission" date="2019-07" db="EMBL/GenBank/DDBJ databases">
        <authorList>
            <person name="Jastrzebski P J."/>
            <person name="Paukszto L."/>
            <person name="Jastrzebski P J."/>
        </authorList>
    </citation>
    <scope>NUCLEOTIDE SEQUENCE [LARGE SCALE GENOMIC DNA]</scope>
    <source>
        <strain evidence="1 2">WMS-il1</strain>
    </source>
</reference>
<gene>
    <name evidence="1" type="ORF">WMSIL1_LOCUS9125</name>
</gene>
<dbReference type="AlphaFoldDB" id="A0A564YU91"/>
<proteinExistence type="predicted"/>
<dbReference type="EMBL" id="CABIJS010000355">
    <property type="protein sequence ID" value="VUZ50263.1"/>
    <property type="molecule type" value="Genomic_DNA"/>
</dbReference>
<evidence type="ECO:0000313" key="2">
    <source>
        <dbReference type="Proteomes" id="UP000321570"/>
    </source>
</evidence>
<keyword evidence="2" id="KW-1185">Reference proteome</keyword>